<reference evidence="4" key="1">
    <citation type="submission" date="2022-10" db="EMBL/GenBank/DDBJ databases">
        <authorList>
            <person name="Yu W.X."/>
        </authorList>
    </citation>
    <scope>NUCLEOTIDE SEQUENCE</scope>
    <source>
        <strain evidence="4">AAT</strain>
    </source>
</reference>
<feature type="domain" description="CBM6" evidence="3">
    <location>
        <begin position="286"/>
        <end position="404"/>
    </location>
</feature>
<dbReference type="Pfam" id="PF03422">
    <property type="entry name" value="CBM_6"/>
    <property type="match status" value="1"/>
</dbReference>
<dbReference type="InterPro" id="IPR006584">
    <property type="entry name" value="Cellulose-bd_IV"/>
</dbReference>
<dbReference type="AlphaFoldDB" id="A0AAE3M821"/>
<dbReference type="GO" id="GO:0016787">
    <property type="term" value="F:hydrolase activity"/>
    <property type="evidence" value="ECO:0007669"/>
    <property type="project" value="UniProtKB-KW"/>
</dbReference>
<evidence type="ECO:0000256" key="2">
    <source>
        <dbReference type="SAM" id="SignalP"/>
    </source>
</evidence>
<accession>A0AAE3M821</accession>
<dbReference type="InterPro" id="IPR005084">
    <property type="entry name" value="CBM6"/>
</dbReference>
<proteinExistence type="predicted"/>
<dbReference type="SMART" id="SM00606">
    <property type="entry name" value="CBD_IV"/>
    <property type="match status" value="1"/>
</dbReference>
<evidence type="ECO:0000313" key="4">
    <source>
        <dbReference type="EMBL" id="MCW3788275.1"/>
    </source>
</evidence>
<sequence length="486" mass="54633">MKYHIIFLIAVCLLSLSLNGQTVSPKRGVGYNLSNSRDARALATGISWFYNWGVQPAGVISGSYESYGLDYAPMTWGGNFDETTLRNFLTTHPNVKYLLGFNEPNFLSQSNLTPSQVADLWPTLEQIAEDFDLELVGPALNYSGDAVSENGVTYYDPVDFYDDFFALYPEAKVDYIGIHYYMSNESQLDEHIQRLYKYGKKIWLTEFNMDNGTDETADQQRDYAVKAVHYLENNPNIFRYAWFLGRADGYPSISLLDQTYGQLTALGYVYTKMSSYDASFYHQVNTDIPAEQYLNMNGISVCNLSTDVSDVYVGYIDGDDWMDYNIDVPHNGEYEIEIKVAATQAASFRVTAEDGATTLIEVPNTGGWENWTTVSNTITLQAGQSTLRIKARTGGVNLDHIVIKSTVNTSVHPLDSAEEKPYTLSRSNDEIILNSSNTMKVDFYSLGGKLLHYQEGNVVRFNQSKGAQFLILKVQCNGQVYTEKVI</sequence>
<dbReference type="InterPro" id="IPR008979">
    <property type="entry name" value="Galactose-bd-like_sf"/>
</dbReference>
<keyword evidence="5" id="KW-1185">Reference proteome</keyword>
<dbReference type="InterPro" id="IPR053183">
    <property type="entry name" value="ASL1"/>
</dbReference>
<feature type="signal peptide" evidence="2">
    <location>
        <begin position="1"/>
        <end position="20"/>
    </location>
</feature>
<dbReference type="InterPro" id="IPR024655">
    <property type="entry name" value="Asl1_glyco_hydro_catalytic"/>
</dbReference>
<evidence type="ECO:0000256" key="1">
    <source>
        <dbReference type="ARBA" id="ARBA00022729"/>
    </source>
</evidence>
<dbReference type="InterPro" id="IPR017853">
    <property type="entry name" value="GH"/>
</dbReference>
<dbReference type="GO" id="GO:0071966">
    <property type="term" value="P:fungal-type cell wall polysaccharide metabolic process"/>
    <property type="evidence" value="ECO:0007669"/>
    <property type="project" value="TreeGrafter"/>
</dbReference>
<dbReference type="GO" id="GO:0030246">
    <property type="term" value="F:carbohydrate binding"/>
    <property type="evidence" value="ECO:0007669"/>
    <property type="project" value="InterPro"/>
</dbReference>
<organism evidence="4 5">
    <name type="scientific">Plebeiibacterium sediminum</name>
    <dbReference type="NCBI Taxonomy" id="2992112"/>
    <lineage>
        <taxon>Bacteria</taxon>
        <taxon>Pseudomonadati</taxon>
        <taxon>Bacteroidota</taxon>
        <taxon>Bacteroidia</taxon>
        <taxon>Marinilabiliales</taxon>
        <taxon>Marinilabiliaceae</taxon>
        <taxon>Plebeiibacterium</taxon>
    </lineage>
</organism>
<protein>
    <submittedName>
        <fullName evidence="4">Glycosyl hydrolase</fullName>
    </submittedName>
</protein>
<dbReference type="RefSeq" id="WP_301191836.1">
    <property type="nucleotide sequence ID" value="NZ_JAPDPJ010000049.1"/>
</dbReference>
<dbReference type="SUPFAM" id="SSF49785">
    <property type="entry name" value="Galactose-binding domain-like"/>
    <property type="match status" value="1"/>
</dbReference>
<dbReference type="PANTHER" id="PTHR34154">
    <property type="entry name" value="ALKALI-SENSITIVE LINKAGE PROTEIN 1"/>
    <property type="match status" value="1"/>
</dbReference>
<dbReference type="PROSITE" id="PS51175">
    <property type="entry name" value="CBM6"/>
    <property type="match status" value="1"/>
</dbReference>
<name>A0AAE3M821_9BACT</name>
<dbReference type="Proteomes" id="UP001209229">
    <property type="component" value="Unassembled WGS sequence"/>
</dbReference>
<dbReference type="Pfam" id="PF11790">
    <property type="entry name" value="Glyco_hydro_cc"/>
    <property type="match status" value="1"/>
</dbReference>
<dbReference type="EMBL" id="JAPDPJ010000049">
    <property type="protein sequence ID" value="MCW3788275.1"/>
    <property type="molecule type" value="Genomic_DNA"/>
</dbReference>
<evidence type="ECO:0000259" key="3">
    <source>
        <dbReference type="PROSITE" id="PS51175"/>
    </source>
</evidence>
<comment type="caution">
    <text evidence="4">The sequence shown here is derived from an EMBL/GenBank/DDBJ whole genome shotgun (WGS) entry which is preliminary data.</text>
</comment>
<dbReference type="CDD" id="cd04080">
    <property type="entry name" value="CBM6_cellulase-like"/>
    <property type="match status" value="1"/>
</dbReference>
<feature type="chain" id="PRO_5042238793" evidence="2">
    <location>
        <begin position="21"/>
        <end position="486"/>
    </location>
</feature>
<evidence type="ECO:0000313" key="5">
    <source>
        <dbReference type="Proteomes" id="UP001209229"/>
    </source>
</evidence>
<dbReference type="Gene3D" id="3.20.20.80">
    <property type="entry name" value="Glycosidases"/>
    <property type="match status" value="1"/>
</dbReference>
<keyword evidence="4" id="KW-0378">Hydrolase</keyword>
<dbReference type="PANTHER" id="PTHR34154:SF3">
    <property type="entry name" value="ALKALI-SENSITIVE LINKAGE PROTEIN 1"/>
    <property type="match status" value="1"/>
</dbReference>
<keyword evidence="1 2" id="KW-0732">Signal</keyword>
<gene>
    <name evidence="4" type="ORF">OM075_17535</name>
</gene>
<dbReference type="Gene3D" id="2.60.120.260">
    <property type="entry name" value="Galactose-binding domain-like"/>
    <property type="match status" value="1"/>
</dbReference>
<dbReference type="SUPFAM" id="SSF51445">
    <property type="entry name" value="(Trans)glycosidases"/>
    <property type="match status" value="1"/>
</dbReference>